<dbReference type="PANTHER" id="PTHR11699">
    <property type="entry name" value="ALDEHYDE DEHYDROGENASE-RELATED"/>
    <property type="match status" value="1"/>
</dbReference>
<keyword evidence="6" id="KW-1185">Reference proteome</keyword>
<gene>
    <name evidence="5" type="ORF">NX774_04470</name>
</gene>
<evidence type="ECO:0000256" key="1">
    <source>
        <dbReference type="ARBA" id="ARBA00023002"/>
    </source>
</evidence>
<evidence type="ECO:0000259" key="4">
    <source>
        <dbReference type="Pfam" id="PF00171"/>
    </source>
</evidence>
<dbReference type="InterPro" id="IPR016163">
    <property type="entry name" value="Ald_DH_C"/>
</dbReference>
<dbReference type="Gene3D" id="3.40.309.10">
    <property type="entry name" value="Aldehyde Dehydrogenase, Chain A, domain 2"/>
    <property type="match status" value="1"/>
</dbReference>
<name>A0ABT2D7Q9_9BURK</name>
<dbReference type="InterPro" id="IPR016162">
    <property type="entry name" value="Ald_DH_N"/>
</dbReference>
<comment type="caution">
    <text evidence="5">The sequence shown here is derived from an EMBL/GenBank/DDBJ whole genome shotgun (WGS) entry which is preliminary data.</text>
</comment>
<proteinExistence type="inferred from homology"/>
<dbReference type="Pfam" id="PF00171">
    <property type="entry name" value="Aldedh"/>
    <property type="match status" value="1"/>
</dbReference>
<feature type="active site" evidence="2">
    <location>
        <position position="245"/>
    </location>
</feature>
<dbReference type="Proteomes" id="UP001206126">
    <property type="component" value="Unassembled WGS sequence"/>
</dbReference>
<dbReference type="InterPro" id="IPR015590">
    <property type="entry name" value="Aldehyde_DH_dom"/>
</dbReference>
<evidence type="ECO:0000313" key="6">
    <source>
        <dbReference type="Proteomes" id="UP001206126"/>
    </source>
</evidence>
<dbReference type="EMBL" id="JANUHB010000001">
    <property type="protein sequence ID" value="MCS0807173.1"/>
    <property type="molecule type" value="Genomic_DNA"/>
</dbReference>
<dbReference type="CDD" id="cd07097">
    <property type="entry name" value="ALDH_KGSADH-YcbD"/>
    <property type="match status" value="1"/>
</dbReference>
<organism evidence="5 6">
    <name type="scientific">Massilia agilis</name>
    <dbReference type="NCBI Taxonomy" id="1811226"/>
    <lineage>
        <taxon>Bacteria</taxon>
        <taxon>Pseudomonadati</taxon>
        <taxon>Pseudomonadota</taxon>
        <taxon>Betaproteobacteria</taxon>
        <taxon>Burkholderiales</taxon>
        <taxon>Oxalobacteraceae</taxon>
        <taxon>Telluria group</taxon>
        <taxon>Massilia</taxon>
    </lineage>
</organism>
<dbReference type="SUPFAM" id="SSF53720">
    <property type="entry name" value="ALDH-like"/>
    <property type="match status" value="1"/>
</dbReference>
<dbReference type="InterPro" id="IPR029510">
    <property type="entry name" value="Ald_DH_CS_GLU"/>
</dbReference>
<evidence type="ECO:0000256" key="2">
    <source>
        <dbReference type="PROSITE-ProRule" id="PRU10007"/>
    </source>
</evidence>
<reference evidence="5 6" key="1">
    <citation type="submission" date="2022-08" db="EMBL/GenBank/DDBJ databases">
        <title>Reclassification of Massilia species as members of the genera Telluria, Duganella, Pseudoduganella, Mokoshia gen. nov. and Zemynaea gen. nov. using orthogonal and non-orthogonal genome-based approaches.</title>
        <authorList>
            <person name="Bowman J.P."/>
        </authorList>
    </citation>
    <scope>NUCLEOTIDE SEQUENCE [LARGE SCALE GENOMIC DNA]</scope>
    <source>
        <strain evidence="5 6">JCM 31605</strain>
    </source>
</reference>
<dbReference type="InterPro" id="IPR016160">
    <property type="entry name" value="Ald_DH_CS_CYS"/>
</dbReference>
<feature type="domain" description="Aldehyde dehydrogenase" evidence="4">
    <location>
        <begin position="10"/>
        <end position="471"/>
    </location>
</feature>
<dbReference type="InterPro" id="IPR016161">
    <property type="entry name" value="Ald_DH/histidinol_DH"/>
</dbReference>
<keyword evidence="1 3" id="KW-0560">Oxidoreductase</keyword>
<evidence type="ECO:0000313" key="5">
    <source>
        <dbReference type="EMBL" id="MCS0807173.1"/>
    </source>
</evidence>
<sequence>MKQLYIGGRWVDGAATTTTRSPSDRSDIVDDYASAGTAEAALAIEAAHAAAPGWGLSGVQQRADVLDAIGNEILARKTELGTLLAREEGKTLPEAIGEAARAGTIFKFFAQEALRMRGDKLASVRPGVEVDITREPVGVVGIIAPWNFPIAIPAWKIAPALAYGNAVVFKPADLVPGCAWALADIISRAGLPPGVFNLVMGPGRVVGEAMLNDARVNAISFTGSTATGERVLMACARRRAKVQLEMGGKNPLVVLADADLDVAMNAAIQGSFYSTGQRCTASSRLIVDEQIYAKFIDTMASRMAQLKIGNALHAGVDIGPVVDSSQLEQDLSYIAIAKQEGARLVSGGDRLALETEGYFLRPALFADCEPGMRHVREEIFGPVASVLPAKGYEHALALANDTEFGLTAGICTTSLKHATHFKRNAKAGMVMVNLPTAGVDYHVPFGGTKGSSYGAREQGSYAAEFFTTVKTSYTSA</sequence>
<protein>
    <submittedName>
        <fullName evidence="5">Aldehyde dehydrogenase family protein</fullName>
    </submittedName>
</protein>
<accession>A0ABT2D7Q9</accession>
<comment type="similarity">
    <text evidence="3">Belongs to the aldehyde dehydrogenase family.</text>
</comment>
<evidence type="ECO:0000256" key="3">
    <source>
        <dbReference type="RuleBase" id="RU003345"/>
    </source>
</evidence>
<dbReference type="PROSITE" id="PS00687">
    <property type="entry name" value="ALDEHYDE_DEHYDR_GLU"/>
    <property type="match status" value="1"/>
</dbReference>
<dbReference type="RefSeq" id="WP_258820950.1">
    <property type="nucleotide sequence ID" value="NZ_JANUHB010000001.1"/>
</dbReference>
<dbReference type="PROSITE" id="PS00070">
    <property type="entry name" value="ALDEHYDE_DEHYDR_CYS"/>
    <property type="match status" value="1"/>
</dbReference>
<dbReference type="Gene3D" id="3.40.605.10">
    <property type="entry name" value="Aldehyde Dehydrogenase, Chain A, domain 1"/>
    <property type="match status" value="1"/>
</dbReference>